<evidence type="ECO:0000256" key="1">
    <source>
        <dbReference type="ARBA" id="ARBA00004651"/>
    </source>
</evidence>
<evidence type="ECO:0000256" key="5">
    <source>
        <dbReference type="ARBA" id="ARBA00023136"/>
    </source>
</evidence>
<keyword evidence="5" id="KW-0472">Membrane</keyword>
<keyword evidence="3" id="KW-0812">Transmembrane</keyword>
<dbReference type="KEGG" id="crx:CRECT_0474"/>
<dbReference type="Proteomes" id="UP000502377">
    <property type="component" value="Chromosome"/>
</dbReference>
<keyword evidence="4" id="KW-1133">Transmembrane helix</keyword>
<dbReference type="AlphaFoldDB" id="A0A6G5QKE2"/>
<dbReference type="PANTHER" id="PTHR36115">
    <property type="entry name" value="PROLINE-RICH ANTIGEN HOMOLOG-RELATED"/>
    <property type="match status" value="1"/>
</dbReference>
<name>A0A6G5QKE2_CAMRE</name>
<evidence type="ECO:0000259" key="6">
    <source>
        <dbReference type="Pfam" id="PF06271"/>
    </source>
</evidence>
<feature type="domain" description="RDD" evidence="6">
    <location>
        <begin position="16"/>
        <end position="142"/>
    </location>
</feature>
<evidence type="ECO:0000256" key="4">
    <source>
        <dbReference type="ARBA" id="ARBA00022989"/>
    </source>
</evidence>
<keyword evidence="2" id="KW-1003">Cell membrane</keyword>
<dbReference type="RefSeq" id="WP_004320124.1">
    <property type="nucleotide sequence ID" value="NZ_CAJPTG010000083.1"/>
</dbReference>
<dbReference type="Pfam" id="PF06271">
    <property type="entry name" value="RDD"/>
    <property type="match status" value="1"/>
</dbReference>
<sequence>MSRSVIDKLENEDITLASVGKRAVAWGIDKFLISFLFYVAYYEKFDGLDYEQIRALAMEMIPQIILLEVIYQTFFTWYCGASIGKVAMKIMCVDVDLLDKPDLLNSFTRSLVRIISENAFFLGFAWAFSNPLFQTWQDKAAKTVVINVY</sequence>
<proteinExistence type="predicted"/>
<evidence type="ECO:0000313" key="8">
    <source>
        <dbReference type="Proteomes" id="UP000502377"/>
    </source>
</evidence>
<evidence type="ECO:0000313" key="7">
    <source>
        <dbReference type="EMBL" id="QCD46165.1"/>
    </source>
</evidence>
<organism evidence="7 8">
    <name type="scientific">Campylobacter rectus</name>
    <name type="common">Wolinella recta</name>
    <dbReference type="NCBI Taxonomy" id="203"/>
    <lineage>
        <taxon>Bacteria</taxon>
        <taxon>Pseudomonadati</taxon>
        <taxon>Campylobacterota</taxon>
        <taxon>Epsilonproteobacteria</taxon>
        <taxon>Campylobacterales</taxon>
        <taxon>Campylobacteraceae</taxon>
        <taxon>Campylobacter</taxon>
    </lineage>
</organism>
<reference evidence="7 8" key="1">
    <citation type="submission" date="2016-07" db="EMBL/GenBank/DDBJ databases">
        <title>Comparative genomics of the Campylobacter concisus group.</title>
        <authorList>
            <person name="Miller W.G."/>
            <person name="Yee E."/>
            <person name="Chapman M.H."/>
            <person name="Huynh S."/>
            <person name="Bono J.L."/>
            <person name="On S.L.W."/>
            <person name="StLeger J."/>
            <person name="Foster G."/>
            <person name="Parker C.T."/>
        </authorList>
    </citation>
    <scope>NUCLEOTIDE SEQUENCE [LARGE SCALE GENOMIC DNA]</scope>
    <source>
        <strain evidence="7 8">ATCC 33238</strain>
    </source>
</reference>
<evidence type="ECO:0000256" key="2">
    <source>
        <dbReference type="ARBA" id="ARBA00022475"/>
    </source>
</evidence>
<dbReference type="EMBL" id="CP012543">
    <property type="protein sequence ID" value="QCD46165.1"/>
    <property type="molecule type" value="Genomic_DNA"/>
</dbReference>
<dbReference type="InterPro" id="IPR010432">
    <property type="entry name" value="RDD"/>
</dbReference>
<gene>
    <name evidence="7" type="ORF">CRECT_0474</name>
</gene>
<dbReference type="InterPro" id="IPR051791">
    <property type="entry name" value="Pra-immunoreactive"/>
</dbReference>
<evidence type="ECO:0000256" key="3">
    <source>
        <dbReference type="ARBA" id="ARBA00022692"/>
    </source>
</evidence>
<protein>
    <submittedName>
        <fullName evidence="7">Putative RDD domain protein</fullName>
    </submittedName>
</protein>
<comment type="subcellular location">
    <subcellularLocation>
        <location evidence="1">Cell membrane</location>
        <topology evidence="1">Multi-pass membrane protein</topology>
    </subcellularLocation>
</comment>
<accession>A0A6G5QKE2</accession>
<dbReference type="GO" id="GO:0005886">
    <property type="term" value="C:plasma membrane"/>
    <property type="evidence" value="ECO:0007669"/>
    <property type="project" value="UniProtKB-SubCell"/>
</dbReference>